<dbReference type="Gene3D" id="3.40.630.30">
    <property type="match status" value="1"/>
</dbReference>
<dbReference type="CDD" id="cd04301">
    <property type="entry name" value="NAT_SF"/>
    <property type="match status" value="1"/>
</dbReference>
<name>A0A9D1DBS6_9FIRM</name>
<organism evidence="2 3">
    <name type="scientific">Candidatus Coproplasma stercoripullorum</name>
    <dbReference type="NCBI Taxonomy" id="2840751"/>
    <lineage>
        <taxon>Bacteria</taxon>
        <taxon>Bacillati</taxon>
        <taxon>Bacillota</taxon>
        <taxon>Clostridia</taxon>
        <taxon>Eubacteriales</taxon>
        <taxon>Candidatus Coproplasma</taxon>
    </lineage>
</organism>
<dbReference type="GO" id="GO:0016747">
    <property type="term" value="F:acyltransferase activity, transferring groups other than amino-acyl groups"/>
    <property type="evidence" value="ECO:0007669"/>
    <property type="project" value="InterPro"/>
</dbReference>
<dbReference type="Pfam" id="PF00583">
    <property type="entry name" value="Acetyltransf_1"/>
    <property type="match status" value="1"/>
</dbReference>
<comment type="caution">
    <text evidence="2">The sequence shown here is derived from an EMBL/GenBank/DDBJ whole genome shotgun (WGS) entry which is preliminary data.</text>
</comment>
<evidence type="ECO:0000259" key="1">
    <source>
        <dbReference type="PROSITE" id="PS51186"/>
    </source>
</evidence>
<feature type="domain" description="N-acetyltransferase" evidence="1">
    <location>
        <begin position="6"/>
        <end position="175"/>
    </location>
</feature>
<dbReference type="InterPro" id="IPR016181">
    <property type="entry name" value="Acyl_CoA_acyltransferase"/>
</dbReference>
<reference evidence="2" key="2">
    <citation type="journal article" date="2021" name="PeerJ">
        <title>Extensive microbial diversity within the chicken gut microbiome revealed by metagenomics and culture.</title>
        <authorList>
            <person name="Gilroy R."/>
            <person name="Ravi A."/>
            <person name="Getino M."/>
            <person name="Pursley I."/>
            <person name="Horton D.L."/>
            <person name="Alikhan N.F."/>
            <person name="Baker D."/>
            <person name="Gharbi K."/>
            <person name="Hall N."/>
            <person name="Watson M."/>
            <person name="Adriaenssens E.M."/>
            <person name="Foster-Nyarko E."/>
            <person name="Jarju S."/>
            <person name="Secka A."/>
            <person name="Antonio M."/>
            <person name="Oren A."/>
            <person name="Chaudhuri R.R."/>
            <person name="La Ragione R."/>
            <person name="Hildebrand F."/>
            <person name="Pallen M.J."/>
        </authorList>
    </citation>
    <scope>NUCLEOTIDE SEQUENCE</scope>
    <source>
        <strain evidence="2">ChiW25-3613</strain>
    </source>
</reference>
<evidence type="ECO:0000313" key="3">
    <source>
        <dbReference type="Proteomes" id="UP000824179"/>
    </source>
</evidence>
<accession>A0A9D1DBS6</accession>
<sequence length="175" mass="19503">MQKKVYDLRTAVAEDIPTIKNIFIAARRFMASQGNPQWQSGYPFDDVIEEGVTGGHFRVLETEGIVAAVWSVYDHDDEYDEIDGTWLTDKFGKNVKYLAAHTLAVAEGFRGMGFARSAVNATVQEAERDGKLSVRMDTHIKNLPMQNLLSSLGFSFCGAIIARGEGNFLCYEKIL</sequence>
<dbReference type="InterPro" id="IPR000182">
    <property type="entry name" value="GNAT_dom"/>
</dbReference>
<evidence type="ECO:0000313" key="2">
    <source>
        <dbReference type="EMBL" id="HIR38835.1"/>
    </source>
</evidence>
<dbReference type="Proteomes" id="UP000824179">
    <property type="component" value="Unassembled WGS sequence"/>
</dbReference>
<dbReference type="SUPFAM" id="SSF55729">
    <property type="entry name" value="Acyl-CoA N-acyltransferases (Nat)"/>
    <property type="match status" value="1"/>
</dbReference>
<proteinExistence type="predicted"/>
<dbReference type="PROSITE" id="PS51186">
    <property type="entry name" value="GNAT"/>
    <property type="match status" value="1"/>
</dbReference>
<dbReference type="AlphaFoldDB" id="A0A9D1DBS6"/>
<dbReference type="EMBL" id="DVHB01000010">
    <property type="protein sequence ID" value="HIR38835.1"/>
    <property type="molecule type" value="Genomic_DNA"/>
</dbReference>
<gene>
    <name evidence="2" type="ORF">IAB90_00475</name>
</gene>
<reference evidence="2" key="1">
    <citation type="submission" date="2020-10" db="EMBL/GenBank/DDBJ databases">
        <authorList>
            <person name="Gilroy R."/>
        </authorList>
    </citation>
    <scope>NUCLEOTIDE SEQUENCE</scope>
    <source>
        <strain evidence="2">ChiW25-3613</strain>
    </source>
</reference>
<protein>
    <submittedName>
        <fullName evidence="2">GNAT family N-acetyltransferase</fullName>
    </submittedName>
</protein>